<evidence type="ECO:0000259" key="1">
    <source>
        <dbReference type="SMART" id="SM00897"/>
    </source>
</evidence>
<evidence type="ECO:0000313" key="3">
    <source>
        <dbReference type="EMBL" id="GAK60784.1"/>
    </source>
</evidence>
<sequence>MESYALGKALVQQAQEKSGAVVPADVAVVFASSNQNYTQLMKGMRELARDIPIIGCSTAGEFTEEGYSTDGAVCAFIRSMTHRFSLGIGQHVKENPEEALKQAIAQLDTTRTSEFPYRVALMFVDGLAGCGDDLVSMTARALGSDVKLAGGAAGDNLAFRATHILHNGQAYRNSIGICMIHSKAPVRPAATHGHFPIGDVMTITKAQPRRVYEIDGQNAWKIWLDASRERREESGFTDEALKSQEWQSRFFPCFEMGLLTKQGGYKLRGIMTAYPDGSLGFYSDVSEGDQFRIMYSDKEAQLNALERAANLAMAHKTKNLAGALIFDCVVRSSILGDEFYPSIQSFHHAFRGIPFIGFETYGEICLPSLFFEGFLNTTSVVVIFPD</sequence>
<dbReference type="HOGENOM" id="CLU_052774_2_0_0"/>
<dbReference type="STRING" id="1499967.U27_00682"/>
<dbReference type="InterPro" id="IPR019494">
    <property type="entry name" value="FIST_C"/>
</dbReference>
<accession>A0A081C879</accession>
<evidence type="ECO:0000259" key="2">
    <source>
        <dbReference type="SMART" id="SM01204"/>
    </source>
</evidence>
<dbReference type="PANTHER" id="PTHR40252:SF2">
    <property type="entry name" value="BLR0328 PROTEIN"/>
    <property type="match status" value="1"/>
</dbReference>
<keyword evidence="4" id="KW-1185">Reference proteome</keyword>
<proteinExistence type="predicted"/>
<gene>
    <name evidence="3" type="ORF">U27_00682</name>
</gene>
<dbReference type="Pfam" id="PF10442">
    <property type="entry name" value="FIST_C"/>
    <property type="match status" value="1"/>
</dbReference>
<dbReference type="SMART" id="SM01204">
    <property type="entry name" value="FIST_C"/>
    <property type="match status" value="1"/>
</dbReference>
<dbReference type="PANTHER" id="PTHR40252">
    <property type="entry name" value="BLR0328 PROTEIN"/>
    <property type="match status" value="1"/>
</dbReference>
<dbReference type="EMBL" id="DF820475">
    <property type="protein sequence ID" value="GAK60784.1"/>
    <property type="molecule type" value="Genomic_DNA"/>
</dbReference>
<dbReference type="Proteomes" id="UP000030661">
    <property type="component" value="Unassembled WGS sequence"/>
</dbReference>
<organism evidence="3">
    <name type="scientific">Vecturithrix granuli</name>
    <dbReference type="NCBI Taxonomy" id="1499967"/>
    <lineage>
        <taxon>Bacteria</taxon>
        <taxon>Candidatus Moduliflexota</taxon>
        <taxon>Candidatus Vecturitrichia</taxon>
        <taxon>Candidatus Vecturitrichales</taxon>
        <taxon>Candidatus Vecturitrichaceae</taxon>
        <taxon>Candidatus Vecturithrix</taxon>
    </lineage>
</organism>
<protein>
    <recommendedName>
        <fullName evidence="5">FIST C-domain domain-containing protein</fullName>
    </recommendedName>
</protein>
<dbReference type="Pfam" id="PF08495">
    <property type="entry name" value="FIST"/>
    <property type="match status" value="1"/>
</dbReference>
<feature type="domain" description="FIST" evidence="1">
    <location>
        <begin position="23"/>
        <end position="218"/>
    </location>
</feature>
<dbReference type="InterPro" id="IPR013702">
    <property type="entry name" value="FIST_domain_N"/>
</dbReference>
<reference evidence="3" key="1">
    <citation type="journal article" date="2015" name="PeerJ">
        <title>First genomic representation of candidate bacterial phylum KSB3 points to enhanced environmental sensing as a trigger of wastewater bulking.</title>
        <authorList>
            <person name="Sekiguchi Y."/>
            <person name="Ohashi A."/>
            <person name="Parks D.H."/>
            <person name="Yamauchi T."/>
            <person name="Tyson G.W."/>
            <person name="Hugenholtz P."/>
        </authorList>
    </citation>
    <scope>NUCLEOTIDE SEQUENCE [LARGE SCALE GENOMIC DNA]</scope>
</reference>
<dbReference type="eggNOG" id="COG3287">
    <property type="taxonomic scope" value="Bacteria"/>
</dbReference>
<dbReference type="SMART" id="SM00897">
    <property type="entry name" value="FIST"/>
    <property type="match status" value="1"/>
</dbReference>
<name>A0A081C879_VECG1</name>
<evidence type="ECO:0000313" key="4">
    <source>
        <dbReference type="Proteomes" id="UP000030661"/>
    </source>
</evidence>
<evidence type="ECO:0008006" key="5">
    <source>
        <dbReference type="Google" id="ProtNLM"/>
    </source>
</evidence>
<feature type="domain" description="FIST C-domain" evidence="2">
    <location>
        <begin position="219"/>
        <end position="367"/>
    </location>
</feature>
<dbReference type="AlphaFoldDB" id="A0A081C879"/>